<evidence type="ECO:0000256" key="1">
    <source>
        <dbReference type="ARBA" id="ARBA00022679"/>
    </source>
</evidence>
<organism evidence="3 4">
    <name type="scientific">Haloactinopolyspora alba</name>
    <dbReference type="NCBI Taxonomy" id="648780"/>
    <lineage>
        <taxon>Bacteria</taxon>
        <taxon>Bacillati</taxon>
        <taxon>Actinomycetota</taxon>
        <taxon>Actinomycetes</taxon>
        <taxon>Jiangellales</taxon>
        <taxon>Jiangellaceae</taxon>
        <taxon>Haloactinopolyspora</taxon>
    </lineage>
</organism>
<dbReference type="PANTHER" id="PTHR32266:SF12">
    <property type="entry name" value="NICOTIANAMINE SYNTHASE 3"/>
    <property type="match status" value="1"/>
</dbReference>
<keyword evidence="1" id="KW-0808">Transferase</keyword>
<dbReference type="OrthoDB" id="3436080at2"/>
<dbReference type="AlphaFoldDB" id="A0A2P8DWK8"/>
<dbReference type="Proteomes" id="UP000243528">
    <property type="component" value="Unassembled WGS sequence"/>
</dbReference>
<keyword evidence="4" id="KW-1185">Reference proteome</keyword>
<dbReference type="Pfam" id="PF03059">
    <property type="entry name" value="NAS"/>
    <property type="match status" value="1"/>
</dbReference>
<dbReference type="SUPFAM" id="SSF53335">
    <property type="entry name" value="S-adenosyl-L-methionine-dependent methyltransferases"/>
    <property type="match status" value="1"/>
</dbReference>
<dbReference type="RefSeq" id="WP_106538411.1">
    <property type="nucleotide sequence ID" value="NZ_PYGE01000013.1"/>
</dbReference>
<protein>
    <submittedName>
        <fullName evidence="3">Nicotianamine synthase</fullName>
    </submittedName>
</protein>
<accession>A0A2P8DWK8</accession>
<dbReference type="EMBL" id="PYGE01000013">
    <property type="protein sequence ID" value="PSL01547.1"/>
    <property type="molecule type" value="Genomic_DNA"/>
</dbReference>
<dbReference type="InterPro" id="IPR004298">
    <property type="entry name" value="Nicotian_synth"/>
</dbReference>
<dbReference type="PANTHER" id="PTHR32266">
    <property type="entry name" value="NICOTIANAMINE SYNTHASE 3"/>
    <property type="match status" value="1"/>
</dbReference>
<dbReference type="InterPro" id="IPR029063">
    <property type="entry name" value="SAM-dependent_MTases_sf"/>
</dbReference>
<sequence length="290" mass="30976">MNMSLTTKTLSNRPTSDIVAARRDTVRTELLSLHRELESLPDLRPGQVADDVFGRLVRLVLSVPHELAPAVLDDETVRAAGPRLRELCSRGESELERAWSERIATARSPRDELARFPYADNYRRLSRMEIGMLASAVGSRVRSLAFVGAGPLPLSALHLAGELDVAVDLVDHDPEALEAGARVAGALGFGGLGRVRADAADVDLGRYDVVVLAALVGGDAAGKARVLRRMAGSAKPGAVVLARSARGLRQVLYPAVDVDALDGYELLSVVHPVNDVINSAVLARVNTSEE</sequence>
<dbReference type="Gene3D" id="3.40.50.150">
    <property type="entry name" value="Vaccinia Virus protein VP39"/>
    <property type="match status" value="1"/>
</dbReference>
<evidence type="ECO:0000313" key="3">
    <source>
        <dbReference type="EMBL" id="PSL01547.1"/>
    </source>
</evidence>
<dbReference type="PROSITE" id="PS51142">
    <property type="entry name" value="NAS"/>
    <property type="match status" value="1"/>
</dbReference>
<name>A0A2P8DWK8_9ACTN</name>
<comment type="caution">
    <text evidence="3">The sequence shown here is derived from an EMBL/GenBank/DDBJ whole genome shotgun (WGS) entry which is preliminary data.</text>
</comment>
<gene>
    <name evidence="3" type="ORF">CLV30_11335</name>
</gene>
<evidence type="ECO:0000313" key="4">
    <source>
        <dbReference type="Proteomes" id="UP000243528"/>
    </source>
</evidence>
<evidence type="ECO:0000256" key="2">
    <source>
        <dbReference type="ARBA" id="ARBA00022691"/>
    </source>
</evidence>
<reference evidence="3 4" key="1">
    <citation type="submission" date="2018-03" db="EMBL/GenBank/DDBJ databases">
        <title>Genomic Encyclopedia of Archaeal and Bacterial Type Strains, Phase II (KMG-II): from individual species to whole genera.</title>
        <authorList>
            <person name="Goeker M."/>
        </authorList>
    </citation>
    <scope>NUCLEOTIDE SEQUENCE [LARGE SCALE GENOMIC DNA]</scope>
    <source>
        <strain evidence="3 4">DSM 45211</strain>
    </source>
</reference>
<dbReference type="GO" id="GO:0030418">
    <property type="term" value="P:nicotianamine biosynthetic process"/>
    <property type="evidence" value="ECO:0007669"/>
    <property type="project" value="InterPro"/>
</dbReference>
<proteinExistence type="predicted"/>
<keyword evidence="2" id="KW-0949">S-adenosyl-L-methionine</keyword>
<dbReference type="GO" id="GO:0030410">
    <property type="term" value="F:nicotianamine synthase activity"/>
    <property type="evidence" value="ECO:0007669"/>
    <property type="project" value="InterPro"/>
</dbReference>